<comment type="caution">
    <text evidence="9">The sequence shown here is derived from an EMBL/GenBank/DDBJ whole genome shotgun (WGS) entry which is preliminary data.</text>
</comment>
<dbReference type="SUPFAM" id="SSF52833">
    <property type="entry name" value="Thioredoxin-like"/>
    <property type="match status" value="1"/>
</dbReference>
<keyword evidence="7" id="KW-0472">Membrane</keyword>
<dbReference type="Pfam" id="PF13462">
    <property type="entry name" value="Thioredoxin_4"/>
    <property type="match status" value="1"/>
</dbReference>
<proteinExistence type="inferred from homology"/>
<feature type="transmembrane region" description="Helical" evidence="7">
    <location>
        <begin position="34"/>
        <end position="52"/>
    </location>
</feature>
<protein>
    <recommendedName>
        <fullName evidence="8">Thioredoxin domain-containing protein</fullName>
    </recommendedName>
</protein>
<gene>
    <name evidence="9" type="ORF">A2V80_00595</name>
</gene>
<evidence type="ECO:0000256" key="6">
    <source>
        <dbReference type="SAM" id="MobiDB-lite"/>
    </source>
</evidence>
<organism evidence="9 10">
    <name type="scientific">Candidatus Woesebacteria bacterium RBG_16_39_8b</name>
    <dbReference type="NCBI Taxonomy" id="1802482"/>
    <lineage>
        <taxon>Bacteria</taxon>
        <taxon>Candidatus Woeseibacteriota</taxon>
    </lineage>
</organism>
<evidence type="ECO:0000256" key="1">
    <source>
        <dbReference type="ARBA" id="ARBA00005791"/>
    </source>
</evidence>
<evidence type="ECO:0000256" key="5">
    <source>
        <dbReference type="ARBA" id="ARBA00023284"/>
    </source>
</evidence>
<dbReference type="InterPro" id="IPR036249">
    <property type="entry name" value="Thioredoxin-like_sf"/>
</dbReference>
<evidence type="ECO:0000256" key="7">
    <source>
        <dbReference type="SAM" id="Phobius"/>
    </source>
</evidence>
<keyword evidence="3" id="KW-0560">Oxidoreductase</keyword>
<feature type="domain" description="Thioredoxin" evidence="8">
    <location>
        <begin position="47"/>
        <end position="205"/>
    </location>
</feature>
<dbReference type="InterPro" id="IPR012336">
    <property type="entry name" value="Thioredoxin-like_fold"/>
</dbReference>
<dbReference type="Proteomes" id="UP000179013">
    <property type="component" value="Unassembled WGS sequence"/>
</dbReference>
<reference evidence="9 10" key="1">
    <citation type="journal article" date="2016" name="Nat. Commun.">
        <title>Thousands of microbial genomes shed light on interconnected biogeochemical processes in an aquifer system.</title>
        <authorList>
            <person name="Anantharaman K."/>
            <person name="Brown C.T."/>
            <person name="Hug L.A."/>
            <person name="Sharon I."/>
            <person name="Castelle C.J."/>
            <person name="Probst A.J."/>
            <person name="Thomas B.C."/>
            <person name="Singh A."/>
            <person name="Wilkins M.J."/>
            <person name="Karaoz U."/>
            <person name="Brodie E.L."/>
            <person name="Williams K.H."/>
            <person name="Hubbard S.S."/>
            <person name="Banfield J.F."/>
        </authorList>
    </citation>
    <scope>NUCLEOTIDE SEQUENCE [LARGE SCALE GENOMIC DNA]</scope>
</reference>
<dbReference type="GO" id="GO:0016491">
    <property type="term" value="F:oxidoreductase activity"/>
    <property type="evidence" value="ECO:0007669"/>
    <property type="project" value="UniProtKB-KW"/>
</dbReference>
<evidence type="ECO:0000313" key="9">
    <source>
        <dbReference type="EMBL" id="OGM11184.1"/>
    </source>
</evidence>
<evidence type="ECO:0000256" key="2">
    <source>
        <dbReference type="ARBA" id="ARBA00022729"/>
    </source>
</evidence>
<keyword evidence="7" id="KW-1133">Transmembrane helix</keyword>
<name>A0A1F7X816_9BACT</name>
<dbReference type="PANTHER" id="PTHR13887">
    <property type="entry name" value="GLUTATHIONE S-TRANSFERASE KAPPA"/>
    <property type="match status" value="1"/>
</dbReference>
<dbReference type="Gene3D" id="3.40.30.10">
    <property type="entry name" value="Glutaredoxin"/>
    <property type="match status" value="1"/>
</dbReference>
<sequence length="248" mass="28245">MQMEEERLTKSQRRTLAREEKSKRREGGERTKKVRNWIIGIVLVGVFLFGSYKFVGWINTPQDDLGPVSIEVSSDEWMKGNPEAQTTLIEYSDFQCPACKNYAPIVQKLGDELPADLRIVYRHLPLVSIHKNAIPSAKAAEAAGIQGKFWEMHDILFDKQDDWIDDSSPSDKFEEYAGEIGLNIEKYKGDYESEEVKNAVNSDLASANSLRLSSTPTFVLNGRVIESPRSYDDFKRLIENEIRGYSVE</sequence>
<accession>A0A1F7X816</accession>
<dbReference type="InterPro" id="IPR013766">
    <property type="entry name" value="Thioredoxin_domain"/>
</dbReference>
<dbReference type="PROSITE" id="PS51352">
    <property type="entry name" value="THIOREDOXIN_2"/>
    <property type="match status" value="1"/>
</dbReference>
<evidence type="ECO:0000313" key="10">
    <source>
        <dbReference type="Proteomes" id="UP000179013"/>
    </source>
</evidence>
<feature type="compositionally biased region" description="Basic and acidic residues" evidence="6">
    <location>
        <begin position="16"/>
        <end position="27"/>
    </location>
</feature>
<evidence type="ECO:0000256" key="4">
    <source>
        <dbReference type="ARBA" id="ARBA00023157"/>
    </source>
</evidence>
<evidence type="ECO:0000259" key="8">
    <source>
        <dbReference type="PROSITE" id="PS51352"/>
    </source>
</evidence>
<dbReference type="AlphaFoldDB" id="A0A1F7X816"/>
<feature type="region of interest" description="Disordered" evidence="6">
    <location>
        <begin position="1"/>
        <end position="27"/>
    </location>
</feature>
<keyword evidence="7" id="KW-0812">Transmembrane</keyword>
<keyword evidence="4" id="KW-1015">Disulfide bond</keyword>
<evidence type="ECO:0000256" key="3">
    <source>
        <dbReference type="ARBA" id="ARBA00023002"/>
    </source>
</evidence>
<dbReference type="EMBL" id="MGFU01000065">
    <property type="protein sequence ID" value="OGM11184.1"/>
    <property type="molecule type" value="Genomic_DNA"/>
</dbReference>
<keyword evidence="2" id="KW-0732">Signal</keyword>
<keyword evidence="5" id="KW-0676">Redox-active center</keyword>
<comment type="similarity">
    <text evidence="1">Belongs to the thioredoxin family. DsbA subfamily.</text>
</comment>
<dbReference type="PANTHER" id="PTHR13887:SF14">
    <property type="entry name" value="DISULFIDE BOND FORMATION PROTEIN D"/>
    <property type="match status" value="1"/>
</dbReference>